<accession>A0AA38LA16</accession>
<proteinExistence type="predicted"/>
<feature type="non-terminal residue" evidence="2">
    <location>
        <position position="72"/>
    </location>
</feature>
<evidence type="ECO:0000256" key="1">
    <source>
        <dbReference type="SAM" id="MobiDB-lite"/>
    </source>
</evidence>
<feature type="region of interest" description="Disordered" evidence="1">
    <location>
        <begin position="31"/>
        <end position="72"/>
    </location>
</feature>
<keyword evidence="3" id="KW-1185">Reference proteome</keyword>
<dbReference type="EMBL" id="JAHRHJ020000006">
    <property type="protein sequence ID" value="KAH9313057.1"/>
    <property type="molecule type" value="Genomic_DNA"/>
</dbReference>
<sequence length="72" mass="8432">IGTAKVYIYLKPKLENGKYVENKFKLAEVPKGNHTMDTLHDEENNFPLGEEEEEEEEEEEDLKEDNGVLEHR</sequence>
<protein>
    <submittedName>
        <fullName evidence="2">Uncharacterized protein</fullName>
    </submittedName>
</protein>
<reference evidence="2 3" key="1">
    <citation type="journal article" date="2021" name="Nat. Plants">
        <title>The Taxus genome provides insights into paclitaxel biosynthesis.</title>
        <authorList>
            <person name="Xiong X."/>
            <person name="Gou J."/>
            <person name="Liao Q."/>
            <person name="Li Y."/>
            <person name="Zhou Q."/>
            <person name="Bi G."/>
            <person name="Li C."/>
            <person name="Du R."/>
            <person name="Wang X."/>
            <person name="Sun T."/>
            <person name="Guo L."/>
            <person name="Liang H."/>
            <person name="Lu P."/>
            <person name="Wu Y."/>
            <person name="Zhang Z."/>
            <person name="Ro D.K."/>
            <person name="Shang Y."/>
            <person name="Huang S."/>
            <person name="Yan J."/>
        </authorList>
    </citation>
    <scope>NUCLEOTIDE SEQUENCE [LARGE SCALE GENOMIC DNA]</scope>
    <source>
        <strain evidence="2">Ta-2019</strain>
    </source>
</reference>
<comment type="caution">
    <text evidence="2">The sequence shown here is derived from an EMBL/GenBank/DDBJ whole genome shotgun (WGS) entry which is preliminary data.</text>
</comment>
<feature type="non-terminal residue" evidence="2">
    <location>
        <position position="1"/>
    </location>
</feature>
<dbReference type="AlphaFoldDB" id="A0AA38LA16"/>
<dbReference type="Proteomes" id="UP000824469">
    <property type="component" value="Unassembled WGS sequence"/>
</dbReference>
<evidence type="ECO:0000313" key="3">
    <source>
        <dbReference type="Proteomes" id="UP000824469"/>
    </source>
</evidence>
<organism evidence="2 3">
    <name type="scientific">Taxus chinensis</name>
    <name type="common">Chinese yew</name>
    <name type="synonym">Taxus wallichiana var. chinensis</name>
    <dbReference type="NCBI Taxonomy" id="29808"/>
    <lineage>
        <taxon>Eukaryota</taxon>
        <taxon>Viridiplantae</taxon>
        <taxon>Streptophyta</taxon>
        <taxon>Embryophyta</taxon>
        <taxon>Tracheophyta</taxon>
        <taxon>Spermatophyta</taxon>
        <taxon>Pinopsida</taxon>
        <taxon>Pinidae</taxon>
        <taxon>Conifers II</taxon>
        <taxon>Cupressales</taxon>
        <taxon>Taxaceae</taxon>
        <taxon>Taxus</taxon>
    </lineage>
</organism>
<evidence type="ECO:0000313" key="2">
    <source>
        <dbReference type="EMBL" id="KAH9313057.1"/>
    </source>
</evidence>
<feature type="compositionally biased region" description="Acidic residues" evidence="1">
    <location>
        <begin position="49"/>
        <end position="63"/>
    </location>
</feature>
<name>A0AA38LA16_TAXCH</name>
<gene>
    <name evidence="2" type="ORF">KI387_028092</name>
</gene>